<dbReference type="InterPro" id="IPR042099">
    <property type="entry name" value="ANL_N_sf"/>
</dbReference>
<gene>
    <name evidence="1" type="ORF">SD37_11080</name>
</gene>
<dbReference type="KEGG" id="aori:SD37_11080"/>
<dbReference type="STRING" id="31958.SD37_11080"/>
<keyword evidence="2" id="KW-1185">Reference proteome</keyword>
<dbReference type="RefSeq" id="WP_044851678.1">
    <property type="nucleotide sequence ID" value="NZ_CP016174.1"/>
</dbReference>
<dbReference type="SUPFAM" id="SSF56801">
    <property type="entry name" value="Acetyl-CoA synthetase-like"/>
    <property type="match status" value="1"/>
</dbReference>
<accession>A0A193BVB9</accession>
<dbReference type="Gene3D" id="3.40.50.12780">
    <property type="entry name" value="N-terminal domain of ligase-like"/>
    <property type="match status" value="1"/>
</dbReference>
<sequence>MSVSLSFLEWDHELAAAEGEFYSAAMEWHFSPETGSRFWLEKADTLGFDPRRDVRTHADLRRFPNVVGELRNVPIEALVPRGYGDRPDVIGAFDSGGTTGAPKRVPLMSDWLRHSLTWKSLRLDDLGFPIEANWLTIAPSGPHIFGRLMAELTRMRGGICFTVDLDPRWVRRSLALGRTEEASEYAGHVVAQAHSILEEQDIGVLVVTPPLLVRMAESDALVDLINEKVSVIMWGGAHLDADTRKVLQGQVFPEIPLCGQYGSTMILGGSIERAGAGWPNGHCVFDSFSPYTTFSVVDPGSLAEVAEGERGQVVMHHVSKSLLLPNNLERDLATRVAAPAGALGVSVADVAPVAVFEDAQVIEGVY</sequence>
<protein>
    <submittedName>
        <fullName evidence="1">Phenazine antibiotic biosynthesis protein</fullName>
    </submittedName>
</protein>
<organism evidence="1 2">
    <name type="scientific">Amycolatopsis orientalis</name>
    <name type="common">Nocardia orientalis</name>
    <dbReference type="NCBI Taxonomy" id="31958"/>
    <lineage>
        <taxon>Bacteria</taxon>
        <taxon>Bacillati</taxon>
        <taxon>Actinomycetota</taxon>
        <taxon>Actinomycetes</taxon>
        <taxon>Pseudonocardiales</taxon>
        <taxon>Pseudonocardiaceae</taxon>
        <taxon>Amycolatopsis</taxon>
    </lineage>
</organism>
<evidence type="ECO:0000313" key="2">
    <source>
        <dbReference type="Proteomes" id="UP000093695"/>
    </source>
</evidence>
<reference evidence="1 2" key="1">
    <citation type="journal article" date="2015" name="Genome Announc.">
        <title>Draft Genome Sequence of Norvancomycin-Producing Strain Amycolatopsis orientalis CPCC200066.</title>
        <authorList>
            <person name="Lei X."/>
            <person name="Yuan F."/>
            <person name="Shi Y."/>
            <person name="Li X."/>
            <person name="Wang L."/>
            <person name="Hong B."/>
        </authorList>
    </citation>
    <scope>NUCLEOTIDE SEQUENCE [LARGE SCALE GENOMIC DNA]</scope>
    <source>
        <strain evidence="1 2">B-37</strain>
    </source>
</reference>
<dbReference type="AlphaFoldDB" id="A0A193BVB9"/>
<proteinExistence type="predicted"/>
<name>A0A193BVB9_AMYOR</name>
<dbReference type="EMBL" id="CP016174">
    <property type="protein sequence ID" value="ANN16125.1"/>
    <property type="molecule type" value="Genomic_DNA"/>
</dbReference>
<evidence type="ECO:0000313" key="1">
    <source>
        <dbReference type="EMBL" id="ANN16125.1"/>
    </source>
</evidence>
<dbReference type="Proteomes" id="UP000093695">
    <property type="component" value="Chromosome"/>
</dbReference>